<dbReference type="NCBIfam" id="NF047353">
    <property type="entry name" value="tube_lmo2291"/>
    <property type="match status" value="1"/>
</dbReference>
<reference evidence="1" key="1">
    <citation type="journal article" date="2021" name="Proc. Natl. Acad. Sci. U.S.A.">
        <title>A Catalog of Tens of Thousands of Viruses from Human Metagenomes Reveals Hidden Associations with Chronic Diseases.</title>
        <authorList>
            <person name="Tisza M.J."/>
            <person name="Buck C.B."/>
        </authorList>
    </citation>
    <scope>NUCLEOTIDE SEQUENCE</scope>
    <source>
        <strain evidence="1">CtlD98</strain>
    </source>
</reference>
<organism evidence="1">
    <name type="scientific">Myoviridae sp. ctlD98</name>
    <dbReference type="NCBI Taxonomy" id="2827705"/>
    <lineage>
        <taxon>Viruses</taxon>
        <taxon>Duplodnaviria</taxon>
        <taxon>Heunggongvirae</taxon>
        <taxon>Uroviricota</taxon>
        <taxon>Caudoviricetes</taxon>
    </lineage>
</organism>
<accession>A0A8S5SA50</accession>
<protein>
    <submittedName>
        <fullName evidence="1">Uncharacterized protein</fullName>
    </submittedName>
</protein>
<evidence type="ECO:0000313" key="1">
    <source>
        <dbReference type="EMBL" id="DAF47559.1"/>
    </source>
</evidence>
<sequence length="171" mass="18607">MKLNLQFFALSRTNMVSLLDIGSLMGGKTPKIVEMGDGFSEITEDWGPNTEQKQYVNMDSSSNSVKGYAFSTSPERDHLSDEMQTAINDMFKKFPTGDGCQTYYYRYYKTDITGTTGDCIRVPVTVCPSSTGGSGGDSLTSSIQINGNGDVELGTITISPEGFTWAPKETV</sequence>
<dbReference type="EMBL" id="BK032556">
    <property type="protein sequence ID" value="DAF47559.1"/>
    <property type="molecule type" value="Genomic_DNA"/>
</dbReference>
<proteinExistence type="predicted"/>
<name>A0A8S5SA50_9CAUD</name>